<dbReference type="OrthoDB" id="1705333at2759"/>
<comment type="caution">
    <text evidence="7">The sequence shown here is derived from an EMBL/GenBank/DDBJ whole genome shotgun (WGS) entry which is preliminary data.</text>
</comment>
<keyword evidence="5" id="KW-0238">DNA-binding</keyword>
<feature type="domain" description="Replication protein A OB" evidence="6">
    <location>
        <begin position="142"/>
        <end position="248"/>
    </location>
</feature>
<evidence type="ECO:0000256" key="5">
    <source>
        <dbReference type="ARBA" id="ARBA00023125"/>
    </source>
</evidence>
<dbReference type="PANTHER" id="PTHR47165:SF4">
    <property type="entry name" value="OS03G0429900 PROTEIN"/>
    <property type="match status" value="1"/>
</dbReference>
<sequence length="274" mass="31471">MEAFYDRLLVGLNHEDHYEDIIPIGELDGRHERWTIKARVGKKNEKRRCINRNKIVTVFSFELHDATGEIPVVCFDSLADGVCDEIEVGQVYLFSNGLVKESRKDCHHLRHDWQNQLKDGYSIIEPAEDDGRIPIERFEFTRIAQLRRDTVVDLIGLVVAVGPVQCVLRRRDQAECWNRTVTLLDTPERHVELTLWGELCRKEGQRLEDLLRERPNGIPPVLAVKTAHVTEFNDVKCVQTIAATRLVIEPNILDAEQLKRWAQWAAAQHGNLGA</sequence>
<keyword evidence="3" id="KW-0863">Zinc-finger</keyword>
<dbReference type="Gramene" id="GBG92435">
    <property type="protein sequence ID" value="GBG92435"/>
    <property type="gene ID" value="CBR_g55372"/>
</dbReference>
<dbReference type="InterPro" id="IPR031657">
    <property type="entry name" value="REPA_OB_2"/>
</dbReference>
<dbReference type="CDD" id="cd04475">
    <property type="entry name" value="RPA1_DBD_B"/>
    <property type="match status" value="1"/>
</dbReference>
<evidence type="ECO:0000313" key="8">
    <source>
        <dbReference type="Proteomes" id="UP000265515"/>
    </source>
</evidence>
<evidence type="ECO:0000256" key="4">
    <source>
        <dbReference type="ARBA" id="ARBA00022833"/>
    </source>
</evidence>
<keyword evidence="8" id="KW-1185">Reference proteome</keyword>
<accession>A0A388MD62</accession>
<dbReference type="GO" id="GO:0003677">
    <property type="term" value="F:DNA binding"/>
    <property type="evidence" value="ECO:0007669"/>
    <property type="project" value="UniProtKB-KW"/>
</dbReference>
<keyword evidence="2" id="KW-0479">Metal-binding</keyword>
<dbReference type="CDD" id="cd04474">
    <property type="entry name" value="RPA1_DBD_A"/>
    <property type="match status" value="1"/>
</dbReference>
<gene>
    <name evidence="7" type="ORF">CBR_g55372</name>
</gene>
<proteinExistence type="inferred from homology"/>
<dbReference type="OMA" id="WYTNVQI"/>
<comment type="similarity">
    <text evidence="1">Belongs to the replication factor A protein 1 family.</text>
</comment>
<dbReference type="FunFam" id="2.40.50.140:FF:000041">
    <property type="entry name" value="Replication protein A subunit"/>
    <property type="match status" value="1"/>
</dbReference>
<evidence type="ECO:0000313" key="7">
    <source>
        <dbReference type="EMBL" id="GBG92435.1"/>
    </source>
</evidence>
<dbReference type="InterPro" id="IPR012340">
    <property type="entry name" value="NA-bd_OB-fold"/>
</dbReference>
<dbReference type="STRING" id="69332.A0A388MD62"/>
<dbReference type="Pfam" id="PF16900">
    <property type="entry name" value="REPA_OB_2"/>
    <property type="match status" value="1"/>
</dbReference>
<evidence type="ECO:0000259" key="6">
    <source>
        <dbReference type="Pfam" id="PF16900"/>
    </source>
</evidence>
<evidence type="ECO:0000256" key="2">
    <source>
        <dbReference type="ARBA" id="ARBA00022723"/>
    </source>
</evidence>
<evidence type="ECO:0000256" key="3">
    <source>
        <dbReference type="ARBA" id="ARBA00022771"/>
    </source>
</evidence>
<keyword evidence="4" id="KW-0862">Zinc</keyword>
<organism evidence="7 8">
    <name type="scientific">Chara braunii</name>
    <name type="common">Braun's stonewort</name>
    <dbReference type="NCBI Taxonomy" id="69332"/>
    <lineage>
        <taxon>Eukaryota</taxon>
        <taxon>Viridiplantae</taxon>
        <taxon>Streptophyta</taxon>
        <taxon>Charophyceae</taxon>
        <taxon>Charales</taxon>
        <taxon>Characeae</taxon>
        <taxon>Chara</taxon>
    </lineage>
</organism>
<dbReference type="EMBL" id="BFEA01001057">
    <property type="protein sequence ID" value="GBG92435.1"/>
    <property type="molecule type" value="Genomic_DNA"/>
</dbReference>
<dbReference type="Proteomes" id="UP000265515">
    <property type="component" value="Unassembled WGS sequence"/>
</dbReference>
<dbReference type="Gene3D" id="2.40.50.140">
    <property type="entry name" value="Nucleic acid-binding proteins"/>
    <property type="match status" value="2"/>
</dbReference>
<name>A0A388MD62_CHABU</name>
<dbReference type="PANTHER" id="PTHR47165">
    <property type="entry name" value="OS03G0429900 PROTEIN"/>
    <property type="match status" value="1"/>
</dbReference>
<dbReference type="SUPFAM" id="SSF50249">
    <property type="entry name" value="Nucleic acid-binding proteins"/>
    <property type="match status" value="2"/>
</dbReference>
<dbReference type="GO" id="GO:0008270">
    <property type="term" value="F:zinc ion binding"/>
    <property type="evidence" value="ECO:0007669"/>
    <property type="project" value="UniProtKB-KW"/>
</dbReference>
<evidence type="ECO:0000256" key="1">
    <source>
        <dbReference type="ARBA" id="ARBA00005690"/>
    </source>
</evidence>
<dbReference type="AlphaFoldDB" id="A0A388MD62"/>
<reference evidence="7 8" key="1">
    <citation type="journal article" date="2018" name="Cell">
        <title>The Chara Genome: Secondary Complexity and Implications for Plant Terrestrialization.</title>
        <authorList>
            <person name="Nishiyama T."/>
            <person name="Sakayama H."/>
            <person name="Vries J.D."/>
            <person name="Buschmann H."/>
            <person name="Saint-Marcoux D."/>
            <person name="Ullrich K.K."/>
            <person name="Haas F.B."/>
            <person name="Vanderstraeten L."/>
            <person name="Becker D."/>
            <person name="Lang D."/>
            <person name="Vosolsobe S."/>
            <person name="Rombauts S."/>
            <person name="Wilhelmsson P.K.I."/>
            <person name="Janitza P."/>
            <person name="Kern R."/>
            <person name="Heyl A."/>
            <person name="Rumpler F."/>
            <person name="Villalobos L.I.A.C."/>
            <person name="Clay J.M."/>
            <person name="Skokan R."/>
            <person name="Toyoda A."/>
            <person name="Suzuki Y."/>
            <person name="Kagoshima H."/>
            <person name="Schijlen E."/>
            <person name="Tajeshwar N."/>
            <person name="Catarino B."/>
            <person name="Hetherington A.J."/>
            <person name="Saltykova A."/>
            <person name="Bonnot C."/>
            <person name="Breuninger H."/>
            <person name="Symeonidi A."/>
            <person name="Radhakrishnan G.V."/>
            <person name="Van Nieuwerburgh F."/>
            <person name="Deforce D."/>
            <person name="Chang C."/>
            <person name="Karol K.G."/>
            <person name="Hedrich R."/>
            <person name="Ulvskov P."/>
            <person name="Glockner G."/>
            <person name="Delwiche C.F."/>
            <person name="Petrasek J."/>
            <person name="Van de Peer Y."/>
            <person name="Friml J."/>
            <person name="Beilby M."/>
            <person name="Dolan L."/>
            <person name="Kohara Y."/>
            <person name="Sugano S."/>
            <person name="Fujiyama A."/>
            <person name="Delaux P.-M."/>
            <person name="Quint M."/>
            <person name="TheiBen G."/>
            <person name="Hagemann M."/>
            <person name="Harholt J."/>
            <person name="Dunand C."/>
            <person name="Zachgo S."/>
            <person name="Langdale J."/>
            <person name="Maumus F."/>
            <person name="Straeten D.V.D."/>
            <person name="Gould S.B."/>
            <person name="Rensing S.A."/>
        </authorList>
    </citation>
    <scope>NUCLEOTIDE SEQUENCE [LARGE SCALE GENOMIC DNA]</scope>
    <source>
        <strain evidence="7 8">S276</strain>
    </source>
</reference>
<protein>
    <recommendedName>
        <fullName evidence="6">Replication protein A OB domain-containing protein</fullName>
    </recommendedName>
</protein>